<sequence length="132" mass="14412">MYPVGGGFMAHIRRIFLDGYGLLVVRTTLFDVISYNLALLRGGATISSIIAASIADDKVTGVRTLFLGFKPEVAHQSQSDPHLMSLPLWAPPEKMPSDLPLEGPPQKARNPESNQVQPTHNPVIVVRVQQAE</sequence>
<name>A0A6L2NZW8_TANCI</name>
<dbReference type="AlphaFoldDB" id="A0A6L2NZW8"/>
<evidence type="ECO:0000313" key="2">
    <source>
        <dbReference type="EMBL" id="GEU91818.1"/>
    </source>
</evidence>
<evidence type="ECO:0000256" key="1">
    <source>
        <dbReference type="SAM" id="MobiDB-lite"/>
    </source>
</evidence>
<gene>
    <name evidence="2" type="ORF">Tci_063796</name>
</gene>
<feature type="compositionally biased region" description="Polar residues" evidence="1">
    <location>
        <begin position="111"/>
        <end position="120"/>
    </location>
</feature>
<feature type="region of interest" description="Disordered" evidence="1">
    <location>
        <begin position="74"/>
        <end position="122"/>
    </location>
</feature>
<protein>
    <submittedName>
        <fullName evidence="2">Uncharacterized protein</fullName>
    </submittedName>
</protein>
<reference evidence="2" key="1">
    <citation type="journal article" date="2019" name="Sci. Rep.">
        <title>Draft genome of Tanacetum cinerariifolium, the natural source of mosquito coil.</title>
        <authorList>
            <person name="Yamashiro T."/>
            <person name="Shiraishi A."/>
            <person name="Satake H."/>
            <person name="Nakayama K."/>
        </authorList>
    </citation>
    <scope>NUCLEOTIDE SEQUENCE</scope>
</reference>
<proteinExistence type="predicted"/>
<organism evidence="2">
    <name type="scientific">Tanacetum cinerariifolium</name>
    <name type="common">Dalmatian daisy</name>
    <name type="synonym">Chrysanthemum cinerariifolium</name>
    <dbReference type="NCBI Taxonomy" id="118510"/>
    <lineage>
        <taxon>Eukaryota</taxon>
        <taxon>Viridiplantae</taxon>
        <taxon>Streptophyta</taxon>
        <taxon>Embryophyta</taxon>
        <taxon>Tracheophyta</taxon>
        <taxon>Spermatophyta</taxon>
        <taxon>Magnoliopsida</taxon>
        <taxon>eudicotyledons</taxon>
        <taxon>Gunneridae</taxon>
        <taxon>Pentapetalae</taxon>
        <taxon>asterids</taxon>
        <taxon>campanulids</taxon>
        <taxon>Asterales</taxon>
        <taxon>Asteraceae</taxon>
        <taxon>Asteroideae</taxon>
        <taxon>Anthemideae</taxon>
        <taxon>Anthemidinae</taxon>
        <taxon>Tanacetum</taxon>
    </lineage>
</organism>
<comment type="caution">
    <text evidence="2">The sequence shown here is derived from an EMBL/GenBank/DDBJ whole genome shotgun (WGS) entry which is preliminary data.</text>
</comment>
<accession>A0A6L2NZW8</accession>
<dbReference type="EMBL" id="BKCJ010010489">
    <property type="protein sequence ID" value="GEU91818.1"/>
    <property type="molecule type" value="Genomic_DNA"/>
</dbReference>